<feature type="transmembrane region" description="Helical" evidence="1">
    <location>
        <begin position="242"/>
        <end position="262"/>
    </location>
</feature>
<evidence type="ECO:0000313" key="2">
    <source>
        <dbReference type="EMBL" id="PQV57540.1"/>
    </source>
</evidence>
<keyword evidence="1" id="KW-1133">Transmembrane helix</keyword>
<organism evidence="2 3">
    <name type="scientific">Albidovulum denitrificans</name>
    <dbReference type="NCBI Taxonomy" id="404881"/>
    <lineage>
        <taxon>Bacteria</taxon>
        <taxon>Pseudomonadati</taxon>
        <taxon>Pseudomonadota</taxon>
        <taxon>Alphaproteobacteria</taxon>
        <taxon>Rhodobacterales</taxon>
        <taxon>Paracoccaceae</taxon>
        <taxon>Albidovulum</taxon>
    </lineage>
</organism>
<evidence type="ECO:0000256" key="1">
    <source>
        <dbReference type="SAM" id="Phobius"/>
    </source>
</evidence>
<accession>A0A2S8S9R6</accession>
<dbReference type="Proteomes" id="UP000238338">
    <property type="component" value="Unassembled WGS sequence"/>
</dbReference>
<evidence type="ECO:0000313" key="3">
    <source>
        <dbReference type="Proteomes" id="UP000238338"/>
    </source>
</evidence>
<keyword evidence="1" id="KW-0812">Transmembrane</keyword>
<keyword evidence="3" id="KW-1185">Reference proteome</keyword>
<sequence length="265" mass="31093">MFEEFDRQLKLQAIKRSLKKVAPPQFPYADSNDYYVSHLNNKADARIFLIDTITKDSLLGRLWNGECFDINADIPLKSLQLWELEITRFYGYSQTKCQGVWDFWLTELTFAPQRSWIKGRLTQSYYNARTRFRHERVDVLRKLVQLHLQHAQTQNALLTTPEPKSIIQLLSDFYGNRIYAHPQLDEVSARFRLVIESLAASGDLKKANLHEFQLEPQALETISSYEQDERRHRDSVRQNKRLFWITVIIAIATALQAYSAFFSES</sequence>
<dbReference type="OrthoDB" id="7853492at2"/>
<name>A0A2S8S9R6_9RHOB</name>
<proteinExistence type="predicted"/>
<reference evidence="2 3" key="1">
    <citation type="submission" date="2018-02" db="EMBL/GenBank/DDBJ databases">
        <title>Genomic Encyclopedia of Archaeal and Bacterial Type Strains, Phase II (KMG-II): from individual species to whole genera.</title>
        <authorList>
            <person name="Goeker M."/>
        </authorList>
    </citation>
    <scope>NUCLEOTIDE SEQUENCE [LARGE SCALE GENOMIC DNA]</scope>
    <source>
        <strain evidence="2 3">DSM 18921</strain>
    </source>
</reference>
<dbReference type="AlphaFoldDB" id="A0A2S8S9R6"/>
<dbReference type="RefSeq" id="WP_146111559.1">
    <property type="nucleotide sequence ID" value="NZ_PVEP01000002.1"/>
</dbReference>
<dbReference type="EMBL" id="PVEP01000002">
    <property type="protein sequence ID" value="PQV57540.1"/>
    <property type="molecule type" value="Genomic_DNA"/>
</dbReference>
<protein>
    <submittedName>
        <fullName evidence="2">Uncharacterized protein</fullName>
    </submittedName>
</protein>
<gene>
    <name evidence="2" type="ORF">LX70_01346</name>
</gene>
<keyword evidence="1" id="KW-0472">Membrane</keyword>
<comment type="caution">
    <text evidence="2">The sequence shown here is derived from an EMBL/GenBank/DDBJ whole genome shotgun (WGS) entry which is preliminary data.</text>
</comment>